<organism evidence="9 10">
    <name type="scientific">Tolypocladium paradoxum</name>
    <dbReference type="NCBI Taxonomy" id="94208"/>
    <lineage>
        <taxon>Eukaryota</taxon>
        <taxon>Fungi</taxon>
        <taxon>Dikarya</taxon>
        <taxon>Ascomycota</taxon>
        <taxon>Pezizomycotina</taxon>
        <taxon>Sordariomycetes</taxon>
        <taxon>Hypocreomycetidae</taxon>
        <taxon>Hypocreales</taxon>
        <taxon>Ophiocordycipitaceae</taxon>
        <taxon>Tolypocladium</taxon>
    </lineage>
</organism>
<comment type="similarity">
    <text evidence="2">Belongs to the paxM FAD-dependent monooxygenase family.</text>
</comment>
<evidence type="ECO:0000256" key="2">
    <source>
        <dbReference type="ARBA" id="ARBA00007992"/>
    </source>
</evidence>
<comment type="cofactor">
    <cofactor evidence="1">
        <name>FAD</name>
        <dbReference type="ChEBI" id="CHEBI:57692"/>
    </cofactor>
</comment>
<evidence type="ECO:0000256" key="1">
    <source>
        <dbReference type="ARBA" id="ARBA00001974"/>
    </source>
</evidence>
<evidence type="ECO:0000256" key="5">
    <source>
        <dbReference type="ARBA" id="ARBA00023002"/>
    </source>
</evidence>
<dbReference type="InterPro" id="IPR036188">
    <property type="entry name" value="FAD/NAD-bd_sf"/>
</dbReference>
<keyword evidence="6 9" id="KW-0503">Monooxygenase</keyword>
<evidence type="ECO:0000256" key="6">
    <source>
        <dbReference type="ARBA" id="ARBA00023033"/>
    </source>
</evidence>
<keyword evidence="7" id="KW-0812">Transmembrane</keyword>
<dbReference type="Pfam" id="PF01494">
    <property type="entry name" value="FAD_binding_3"/>
    <property type="match status" value="1"/>
</dbReference>
<dbReference type="GO" id="GO:0004497">
    <property type="term" value="F:monooxygenase activity"/>
    <property type="evidence" value="ECO:0007669"/>
    <property type="project" value="UniProtKB-KW"/>
</dbReference>
<protein>
    <submittedName>
        <fullName evidence="9">FAD-dependent monooxygenase</fullName>
    </submittedName>
</protein>
<evidence type="ECO:0000313" key="10">
    <source>
        <dbReference type="Proteomes" id="UP000237481"/>
    </source>
</evidence>
<dbReference type="Gene3D" id="3.50.50.60">
    <property type="entry name" value="FAD/NAD(P)-binding domain"/>
    <property type="match status" value="1"/>
</dbReference>
<sequence length="474" mass="53055">MSEDFKVLIIGGSVAGLTLALCLEKLEISFEILEQSEDISPQVGASIGIMPNGALILDQLGIFEAVESVIEPLEFARIRFPDGFFFQSQYPSKIRSHFGYPLSFLERQKFLEILYNKIRHKDRVHTSQKALRIESREGRVVVRTADKEYSGHLVVGADGVHSIVRSEIWKHSKPGTIADSEKSTLRIDYACVYGISSGVPGVEDGLQLSLLDHGLTIHVFNGKNRKVFWFVITKTNKRYSYTDRPHFDTQDAREICESLKSKKLDSALTFGDVWENRDIFTITPLEEGWFKTWHSGRLVCMGDAVRKLTPNLGQGANMAIEDAAALANTLWKGDLRRAMTDTRAMDDIIQHLSTSRLAITRQACRQSEFLTRLQAGDGVAKRLLARYVVPILHDLPAASSTATLRGTQRLEFVGLPARAGQQHAAWPLARNLRGCVPRSHVLFLICIGALITWCASGWVWNYTSMLDTTILSHV</sequence>
<dbReference type="GO" id="GO:0071949">
    <property type="term" value="F:FAD binding"/>
    <property type="evidence" value="ECO:0007669"/>
    <property type="project" value="InterPro"/>
</dbReference>
<evidence type="ECO:0000256" key="3">
    <source>
        <dbReference type="ARBA" id="ARBA00022630"/>
    </source>
</evidence>
<dbReference type="PANTHER" id="PTHR47356:SF2">
    <property type="entry name" value="FAD-BINDING DOMAIN-CONTAINING PROTEIN-RELATED"/>
    <property type="match status" value="1"/>
</dbReference>
<dbReference type="PANTHER" id="PTHR47356">
    <property type="entry name" value="FAD-DEPENDENT MONOOXYGENASE ASQG-RELATED"/>
    <property type="match status" value="1"/>
</dbReference>
<keyword evidence="5" id="KW-0560">Oxidoreductase</keyword>
<keyword evidence="10" id="KW-1185">Reference proteome</keyword>
<evidence type="ECO:0000256" key="4">
    <source>
        <dbReference type="ARBA" id="ARBA00022827"/>
    </source>
</evidence>
<keyword evidence="7" id="KW-0472">Membrane</keyword>
<keyword evidence="4" id="KW-0274">FAD</keyword>
<dbReference type="InterPro" id="IPR002938">
    <property type="entry name" value="FAD-bd"/>
</dbReference>
<dbReference type="SUPFAM" id="SSF51905">
    <property type="entry name" value="FAD/NAD(P)-binding domain"/>
    <property type="match status" value="1"/>
</dbReference>
<evidence type="ECO:0000313" key="9">
    <source>
        <dbReference type="EMBL" id="POR31659.1"/>
    </source>
</evidence>
<evidence type="ECO:0000259" key="8">
    <source>
        <dbReference type="Pfam" id="PF01494"/>
    </source>
</evidence>
<dbReference type="Proteomes" id="UP000237481">
    <property type="component" value="Unassembled WGS sequence"/>
</dbReference>
<evidence type="ECO:0000256" key="7">
    <source>
        <dbReference type="SAM" id="Phobius"/>
    </source>
</evidence>
<comment type="caution">
    <text evidence="9">The sequence shown here is derived from an EMBL/GenBank/DDBJ whole genome shotgun (WGS) entry which is preliminary data.</text>
</comment>
<dbReference type="OrthoDB" id="2431938at2759"/>
<proteinExistence type="inferred from homology"/>
<keyword evidence="7" id="KW-1133">Transmembrane helix</keyword>
<dbReference type="PRINTS" id="PR00420">
    <property type="entry name" value="RNGMNOXGNASE"/>
</dbReference>
<feature type="transmembrane region" description="Helical" evidence="7">
    <location>
        <begin position="441"/>
        <end position="460"/>
    </location>
</feature>
<accession>A0A2S4KN99</accession>
<dbReference type="InterPro" id="IPR050562">
    <property type="entry name" value="FAD_mOase_fung"/>
</dbReference>
<dbReference type="EMBL" id="PKSG01001018">
    <property type="protein sequence ID" value="POR31659.1"/>
    <property type="molecule type" value="Genomic_DNA"/>
</dbReference>
<dbReference type="AlphaFoldDB" id="A0A2S4KN99"/>
<dbReference type="STRING" id="94208.A0A2S4KN99"/>
<feature type="domain" description="FAD-binding" evidence="8">
    <location>
        <begin position="5"/>
        <end position="331"/>
    </location>
</feature>
<name>A0A2S4KN99_9HYPO</name>
<gene>
    <name evidence="9" type="ORF">TPAR_08124</name>
</gene>
<reference evidence="9 10" key="1">
    <citation type="submission" date="2018-01" db="EMBL/GenBank/DDBJ databases">
        <title>Harnessing the power of phylogenomics to disentangle the directionality and signatures of interkingdom host jumping in the parasitic fungal genus Tolypocladium.</title>
        <authorList>
            <person name="Quandt C.A."/>
            <person name="Patterson W."/>
            <person name="Spatafora J.W."/>
        </authorList>
    </citation>
    <scope>NUCLEOTIDE SEQUENCE [LARGE SCALE GENOMIC DNA]</scope>
    <source>
        <strain evidence="9 10">NRBC 100945</strain>
    </source>
</reference>
<keyword evidence="3" id="KW-0285">Flavoprotein</keyword>